<dbReference type="EMBL" id="JBFPJR010000007">
    <property type="protein sequence ID" value="MEX0427147.1"/>
    <property type="molecule type" value="Genomic_DNA"/>
</dbReference>
<keyword evidence="1" id="KW-1133">Transmembrane helix</keyword>
<sequence>MSRIAGNLARGALAGAAGTTALNAVTYLDMVARGRGTSNTPEQTVEALADHAGATVPGDEETRQNRVAGLGPMLGIASGVVTGALLALAYDGRRPPLVVGAVLASVGAMVGTDAPMAVLGVTDPRSWSAGDWVLDAIPHAAYGLATAATLRLMP</sequence>
<protein>
    <recommendedName>
        <fullName evidence="4">DUF1440 domain-containing protein</fullName>
    </recommendedName>
</protein>
<dbReference type="RefSeq" id="WP_367992243.1">
    <property type="nucleotide sequence ID" value="NZ_JBFPJR010000007.1"/>
</dbReference>
<keyword evidence="1" id="KW-0472">Membrane</keyword>
<evidence type="ECO:0000256" key="1">
    <source>
        <dbReference type="SAM" id="Phobius"/>
    </source>
</evidence>
<evidence type="ECO:0000313" key="2">
    <source>
        <dbReference type="EMBL" id="MEX0427147.1"/>
    </source>
</evidence>
<evidence type="ECO:0000313" key="3">
    <source>
        <dbReference type="Proteomes" id="UP001556631"/>
    </source>
</evidence>
<name>A0ABV3SW34_9ACTN</name>
<keyword evidence="1" id="KW-0812">Transmembrane</keyword>
<accession>A0ABV3SW34</accession>
<proteinExistence type="predicted"/>
<gene>
    <name evidence="2" type="ORF">AB3X52_05900</name>
</gene>
<organism evidence="2 3">
    <name type="scientific">Nocardioides eburneus</name>
    <dbReference type="NCBI Taxonomy" id="3231482"/>
    <lineage>
        <taxon>Bacteria</taxon>
        <taxon>Bacillati</taxon>
        <taxon>Actinomycetota</taxon>
        <taxon>Actinomycetes</taxon>
        <taxon>Propionibacteriales</taxon>
        <taxon>Nocardioidaceae</taxon>
        <taxon>Nocardioides</taxon>
    </lineage>
</organism>
<feature type="transmembrane region" description="Helical" evidence="1">
    <location>
        <begin position="70"/>
        <end position="90"/>
    </location>
</feature>
<reference evidence="2 3" key="1">
    <citation type="submission" date="2024-07" db="EMBL/GenBank/DDBJ databases">
        <authorList>
            <person name="Lee S."/>
            <person name="Kang M."/>
        </authorList>
    </citation>
    <scope>NUCLEOTIDE SEQUENCE [LARGE SCALE GENOMIC DNA]</scope>
    <source>
        <strain evidence="2 3">DS6</strain>
    </source>
</reference>
<keyword evidence="3" id="KW-1185">Reference proteome</keyword>
<evidence type="ECO:0008006" key="4">
    <source>
        <dbReference type="Google" id="ProtNLM"/>
    </source>
</evidence>
<dbReference type="Proteomes" id="UP001556631">
    <property type="component" value="Unassembled WGS sequence"/>
</dbReference>
<comment type="caution">
    <text evidence="2">The sequence shown here is derived from an EMBL/GenBank/DDBJ whole genome shotgun (WGS) entry which is preliminary data.</text>
</comment>
<feature type="transmembrane region" description="Helical" evidence="1">
    <location>
        <begin position="97"/>
        <end position="120"/>
    </location>
</feature>